<dbReference type="AlphaFoldDB" id="A0A482WW01"/>
<dbReference type="GO" id="GO:0006801">
    <property type="term" value="P:superoxide metabolic process"/>
    <property type="evidence" value="ECO:0007669"/>
    <property type="project" value="InterPro"/>
</dbReference>
<dbReference type="PRINTS" id="PR00068">
    <property type="entry name" value="CUZNDISMTASE"/>
</dbReference>
<feature type="chain" id="PRO_5019782734" description="Superoxide dismutase copper/zinc binding domain-containing protein" evidence="2">
    <location>
        <begin position="24"/>
        <end position="183"/>
    </location>
</feature>
<dbReference type="STRING" id="195883.A0A482WW01"/>
<dbReference type="Proteomes" id="UP000291343">
    <property type="component" value="Unassembled WGS sequence"/>
</dbReference>
<feature type="compositionally biased region" description="Basic residues" evidence="1">
    <location>
        <begin position="116"/>
        <end position="128"/>
    </location>
</feature>
<feature type="domain" description="Superoxide dismutase copper/zinc binding" evidence="3">
    <location>
        <begin position="37"/>
        <end position="114"/>
    </location>
</feature>
<proteinExistence type="predicted"/>
<accession>A0A482WW01</accession>
<sequence>MATCKSVLSVVVMLVSAVSPASEERKAIAVLKGDVGVTGNVTFTQIDDGPVTVTGIVTGLSKGNHGFHIHEKGDISSGCTSTKGHFNPEGKKHGGPTDTDRHVGDLGNIFAEDKRRGPHRHQGHGHLAHRQEQASSDAESSCTRTRTTSDGADSRQPDHRTRRHTGCLRRYRHSSPSRLLESG</sequence>
<dbReference type="SUPFAM" id="SSF49329">
    <property type="entry name" value="Cu,Zn superoxide dismutase-like"/>
    <property type="match status" value="1"/>
</dbReference>
<dbReference type="Gene3D" id="2.60.40.200">
    <property type="entry name" value="Superoxide dismutase, copper/zinc binding domain"/>
    <property type="match status" value="1"/>
</dbReference>
<dbReference type="InParanoid" id="A0A482WW01"/>
<dbReference type="InterPro" id="IPR036423">
    <property type="entry name" value="SOD-like_Cu/Zn_dom_sf"/>
</dbReference>
<dbReference type="PROSITE" id="PS00087">
    <property type="entry name" value="SOD_CU_ZN_1"/>
    <property type="match status" value="1"/>
</dbReference>
<evidence type="ECO:0000313" key="4">
    <source>
        <dbReference type="EMBL" id="RZF37799.1"/>
    </source>
</evidence>
<evidence type="ECO:0000259" key="3">
    <source>
        <dbReference type="Pfam" id="PF00080"/>
    </source>
</evidence>
<feature type="compositionally biased region" description="Polar residues" evidence="1">
    <location>
        <begin position="133"/>
        <end position="151"/>
    </location>
</feature>
<feature type="compositionally biased region" description="Basic residues" evidence="1">
    <location>
        <begin position="160"/>
        <end position="175"/>
    </location>
</feature>
<protein>
    <recommendedName>
        <fullName evidence="3">Superoxide dismutase copper/zinc binding domain-containing protein</fullName>
    </recommendedName>
</protein>
<feature type="region of interest" description="Disordered" evidence="1">
    <location>
        <begin position="74"/>
        <end position="183"/>
    </location>
</feature>
<dbReference type="SMR" id="A0A482WW01"/>
<gene>
    <name evidence="4" type="ORF">LSTR_LSTR007161</name>
</gene>
<evidence type="ECO:0000256" key="1">
    <source>
        <dbReference type="SAM" id="MobiDB-lite"/>
    </source>
</evidence>
<reference evidence="4 5" key="1">
    <citation type="journal article" date="2017" name="Gigascience">
        <title>Genome sequence of the small brown planthopper, Laodelphax striatellus.</title>
        <authorList>
            <person name="Zhu J."/>
            <person name="Jiang F."/>
            <person name="Wang X."/>
            <person name="Yang P."/>
            <person name="Bao Y."/>
            <person name="Zhao W."/>
            <person name="Wang W."/>
            <person name="Lu H."/>
            <person name="Wang Q."/>
            <person name="Cui N."/>
            <person name="Li J."/>
            <person name="Chen X."/>
            <person name="Luo L."/>
            <person name="Yu J."/>
            <person name="Kang L."/>
            <person name="Cui F."/>
        </authorList>
    </citation>
    <scope>NUCLEOTIDE SEQUENCE [LARGE SCALE GENOMIC DNA]</scope>
    <source>
        <strain evidence="4">Lst14</strain>
    </source>
</reference>
<evidence type="ECO:0000256" key="2">
    <source>
        <dbReference type="SAM" id="SignalP"/>
    </source>
</evidence>
<dbReference type="OrthoDB" id="2015551at2759"/>
<organism evidence="4 5">
    <name type="scientific">Laodelphax striatellus</name>
    <name type="common">Small brown planthopper</name>
    <name type="synonym">Delphax striatella</name>
    <dbReference type="NCBI Taxonomy" id="195883"/>
    <lineage>
        <taxon>Eukaryota</taxon>
        <taxon>Metazoa</taxon>
        <taxon>Ecdysozoa</taxon>
        <taxon>Arthropoda</taxon>
        <taxon>Hexapoda</taxon>
        <taxon>Insecta</taxon>
        <taxon>Pterygota</taxon>
        <taxon>Neoptera</taxon>
        <taxon>Paraneoptera</taxon>
        <taxon>Hemiptera</taxon>
        <taxon>Auchenorrhyncha</taxon>
        <taxon>Fulgoroidea</taxon>
        <taxon>Delphacidae</taxon>
        <taxon>Criomorphinae</taxon>
        <taxon>Laodelphax</taxon>
    </lineage>
</organism>
<feature type="signal peptide" evidence="2">
    <location>
        <begin position="1"/>
        <end position="23"/>
    </location>
</feature>
<comment type="caution">
    <text evidence="4">The sequence shown here is derived from an EMBL/GenBank/DDBJ whole genome shotgun (WGS) entry which is preliminary data.</text>
</comment>
<keyword evidence="2" id="KW-0732">Signal</keyword>
<dbReference type="PANTHER" id="PTHR10003">
    <property type="entry name" value="SUPEROXIDE DISMUTASE CU-ZN -RELATED"/>
    <property type="match status" value="1"/>
</dbReference>
<evidence type="ECO:0000313" key="5">
    <source>
        <dbReference type="Proteomes" id="UP000291343"/>
    </source>
</evidence>
<dbReference type="Pfam" id="PF00080">
    <property type="entry name" value="Sod_Cu"/>
    <property type="match status" value="1"/>
</dbReference>
<dbReference type="InterPro" id="IPR018152">
    <property type="entry name" value="SOD_Cu/Zn_BS"/>
</dbReference>
<name>A0A482WW01_LAOST</name>
<dbReference type="InterPro" id="IPR001424">
    <property type="entry name" value="SOD_Cu_Zn_dom"/>
</dbReference>
<keyword evidence="5" id="KW-1185">Reference proteome</keyword>
<dbReference type="CDD" id="cd00305">
    <property type="entry name" value="Cu-Zn_Superoxide_Dismutase"/>
    <property type="match status" value="1"/>
</dbReference>
<dbReference type="InterPro" id="IPR024134">
    <property type="entry name" value="SOD_Cu/Zn_/chaperone"/>
</dbReference>
<dbReference type="GO" id="GO:0005507">
    <property type="term" value="F:copper ion binding"/>
    <property type="evidence" value="ECO:0007669"/>
    <property type="project" value="InterPro"/>
</dbReference>
<dbReference type="EMBL" id="QKKF02023298">
    <property type="protein sequence ID" value="RZF37799.1"/>
    <property type="molecule type" value="Genomic_DNA"/>
</dbReference>